<organism evidence="1 2">
    <name type="scientific">Prunus yedoensis var. nudiflora</name>
    <dbReference type="NCBI Taxonomy" id="2094558"/>
    <lineage>
        <taxon>Eukaryota</taxon>
        <taxon>Viridiplantae</taxon>
        <taxon>Streptophyta</taxon>
        <taxon>Embryophyta</taxon>
        <taxon>Tracheophyta</taxon>
        <taxon>Spermatophyta</taxon>
        <taxon>Magnoliopsida</taxon>
        <taxon>eudicotyledons</taxon>
        <taxon>Gunneridae</taxon>
        <taxon>Pentapetalae</taxon>
        <taxon>rosids</taxon>
        <taxon>fabids</taxon>
        <taxon>Rosales</taxon>
        <taxon>Rosaceae</taxon>
        <taxon>Amygdaloideae</taxon>
        <taxon>Amygdaleae</taxon>
        <taxon>Prunus</taxon>
    </lineage>
</organism>
<evidence type="ECO:0000313" key="2">
    <source>
        <dbReference type="Proteomes" id="UP000250321"/>
    </source>
</evidence>
<dbReference type="AlphaFoldDB" id="A0A314YXK7"/>
<keyword evidence="2" id="KW-1185">Reference proteome</keyword>
<dbReference type="Proteomes" id="UP000250321">
    <property type="component" value="Unassembled WGS sequence"/>
</dbReference>
<comment type="caution">
    <text evidence="1">The sequence shown here is derived from an EMBL/GenBank/DDBJ whole genome shotgun (WGS) entry which is preliminary data.</text>
</comment>
<sequence length="151" mass="16584">MTGRSDQTLIKADHSALGMNNLTSKKDHLMCIPSLARCRLTHRSPGSMVIASKTLNAIQAMRDMRGNLSHKDLGKYLPPISGQRSLSKVRATYTRRIRGLQLSTKQTSKMCLLLGSKAAIIVDRAQVIVDGLLISPKLMFISLCLLGLCFC</sequence>
<accession>A0A314YXK7</accession>
<dbReference type="EMBL" id="PJQY01000613">
    <property type="protein sequence ID" value="PQQ09511.1"/>
    <property type="molecule type" value="Genomic_DNA"/>
</dbReference>
<evidence type="ECO:0000313" key="1">
    <source>
        <dbReference type="EMBL" id="PQQ09511.1"/>
    </source>
</evidence>
<reference evidence="1 2" key="1">
    <citation type="submission" date="2018-02" db="EMBL/GenBank/DDBJ databases">
        <title>Draft genome of wild Prunus yedoensis var. nudiflora.</title>
        <authorList>
            <person name="Baek S."/>
            <person name="Kim J.-H."/>
            <person name="Choi K."/>
            <person name="Kim G.-B."/>
            <person name="Cho A."/>
            <person name="Jang H."/>
            <person name="Shin C.-H."/>
            <person name="Yu H.-J."/>
            <person name="Mun J.-H."/>
        </authorList>
    </citation>
    <scope>NUCLEOTIDE SEQUENCE [LARGE SCALE GENOMIC DNA]</scope>
    <source>
        <strain evidence="2">cv. Jeju island</strain>
        <tissue evidence="1">Leaf</tissue>
    </source>
</reference>
<protein>
    <submittedName>
        <fullName evidence="1">Uncharacterized protein</fullName>
    </submittedName>
</protein>
<gene>
    <name evidence="1" type="ORF">Pyn_36192</name>
</gene>
<proteinExistence type="predicted"/>
<name>A0A314YXK7_PRUYE</name>